<keyword evidence="2" id="KW-1133">Transmembrane helix</keyword>
<feature type="region of interest" description="Disordered" evidence="1">
    <location>
        <begin position="217"/>
        <end position="366"/>
    </location>
</feature>
<name>A0A336MG72_CULSO</name>
<protein>
    <submittedName>
        <fullName evidence="3">CSON011913 protein</fullName>
    </submittedName>
</protein>
<keyword evidence="2" id="KW-0472">Membrane</keyword>
<accession>A0A336MG72</accession>
<feature type="region of interest" description="Disordered" evidence="1">
    <location>
        <begin position="379"/>
        <end position="405"/>
    </location>
</feature>
<feature type="compositionally biased region" description="Polar residues" evidence="1">
    <location>
        <begin position="325"/>
        <end position="352"/>
    </location>
</feature>
<evidence type="ECO:0000313" key="3">
    <source>
        <dbReference type="EMBL" id="SSX25078.1"/>
    </source>
</evidence>
<organism evidence="3">
    <name type="scientific">Culicoides sonorensis</name>
    <name type="common">Biting midge</name>
    <dbReference type="NCBI Taxonomy" id="179676"/>
    <lineage>
        <taxon>Eukaryota</taxon>
        <taxon>Metazoa</taxon>
        <taxon>Ecdysozoa</taxon>
        <taxon>Arthropoda</taxon>
        <taxon>Hexapoda</taxon>
        <taxon>Insecta</taxon>
        <taxon>Pterygota</taxon>
        <taxon>Neoptera</taxon>
        <taxon>Endopterygota</taxon>
        <taxon>Diptera</taxon>
        <taxon>Nematocera</taxon>
        <taxon>Chironomoidea</taxon>
        <taxon>Ceratopogonidae</taxon>
        <taxon>Ceratopogoninae</taxon>
        <taxon>Culicoides</taxon>
        <taxon>Monoculicoides</taxon>
    </lineage>
</organism>
<feature type="region of interest" description="Disordered" evidence="1">
    <location>
        <begin position="436"/>
        <end position="462"/>
    </location>
</feature>
<reference evidence="3" key="1">
    <citation type="submission" date="2018-07" db="EMBL/GenBank/DDBJ databases">
        <authorList>
            <person name="Quirk P.G."/>
            <person name="Krulwich T.A."/>
        </authorList>
    </citation>
    <scope>NUCLEOTIDE SEQUENCE</scope>
</reference>
<evidence type="ECO:0000256" key="2">
    <source>
        <dbReference type="SAM" id="Phobius"/>
    </source>
</evidence>
<gene>
    <name evidence="3" type="primary">CSON011913</name>
</gene>
<dbReference type="EMBL" id="UFQT01000541">
    <property type="protein sequence ID" value="SSX25078.1"/>
    <property type="molecule type" value="Genomic_DNA"/>
</dbReference>
<sequence>MDKIHKLVVFFTIARIFGLTIAETVHFKNNADKARDLMTYQLKVPGSDPITILEDTGPPYKNPDLNGVNSPYSDYSSVRPSPDLKKPVIFTKRVSNGPTYHSDAETEMYSMKPFSFSVLPPSEHDNVDRNSGGKKNTLLEKFLQNYQNGGSMTGMDDENEAVDMEGAINVESLPDGQGRKNYRPNNKNNGWVSLDAVPTYSAGKVYRWHSNAQKYRPVKPSYSQNHWNDDDDDDRYHQNRPHRPSYGYEDNFPGDFDDDEGYQVPPKPFGSVYPGGGNNRPYEKPYSSHHRPSGYSANKPFYGGSNHDDDSYPSYSYSHKRPQNDIITDNRPSNFPQYDTHRYGSSSGSYTSDKNRKPETYPGNGEGQWVLVSTTKGHQYNNRNAGKRSMKFGKSGGSSSEQTGSSISTVLHVLPNPNSRNLTTSNGEVIEVAESGRGHGSKPINPFAEPTTRRPQSVQGTKRNRNRIQVVGTAQKSAETSAPAVLAAVGAGLLPASLAIVAPMVLGRRRRDTNLDEKYTNVTTDLVESNFY</sequence>
<keyword evidence="2" id="KW-0812">Transmembrane</keyword>
<proteinExistence type="predicted"/>
<evidence type="ECO:0000256" key="1">
    <source>
        <dbReference type="SAM" id="MobiDB-lite"/>
    </source>
</evidence>
<dbReference type="AlphaFoldDB" id="A0A336MG72"/>
<dbReference type="VEuPathDB" id="VectorBase:CSON011913"/>
<feature type="transmembrane region" description="Helical" evidence="2">
    <location>
        <begin position="484"/>
        <end position="506"/>
    </location>
</feature>
<feature type="region of interest" description="Disordered" evidence="1">
    <location>
        <begin position="171"/>
        <end position="193"/>
    </location>
</feature>